<gene>
    <name evidence="1" type="ORF">FHW16_002956</name>
</gene>
<dbReference type="AlphaFoldDB" id="A0A839ELS9"/>
<sequence>MTSRFSGAACKNNPLIHTLYSLLILPELTQPIEQYCHQDGSSYEATLPEYIDTEQAEAVANERLLRMISINAEPTNAPNAVPTPPAKSDRETVVII</sequence>
<dbReference type="EMBL" id="JACGXN010000003">
    <property type="protein sequence ID" value="MBA8879238.1"/>
    <property type="molecule type" value="Genomic_DNA"/>
</dbReference>
<reference evidence="1 2" key="1">
    <citation type="submission" date="2020-07" db="EMBL/GenBank/DDBJ databases">
        <title>Genomic Encyclopedia of Type Strains, Phase IV (KMG-V): Genome sequencing to study the core and pangenomes of soil and plant-associated prokaryotes.</title>
        <authorList>
            <person name="Whitman W."/>
        </authorList>
    </citation>
    <scope>NUCLEOTIDE SEQUENCE [LARGE SCALE GENOMIC DNA]</scope>
    <source>
        <strain evidence="1 2">AN3</strain>
    </source>
</reference>
<organism evidence="1 2">
    <name type="scientific">Phyllobacterium myrsinacearum</name>
    <dbReference type="NCBI Taxonomy" id="28101"/>
    <lineage>
        <taxon>Bacteria</taxon>
        <taxon>Pseudomonadati</taxon>
        <taxon>Pseudomonadota</taxon>
        <taxon>Alphaproteobacteria</taxon>
        <taxon>Hyphomicrobiales</taxon>
        <taxon>Phyllobacteriaceae</taxon>
        <taxon>Phyllobacterium</taxon>
    </lineage>
</organism>
<name>A0A839ELS9_9HYPH</name>
<accession>A0A839ELS9</accession>
<evidence type="ECO:0000313" key="2">
    <source>
        <dbReference type="Proteomes" id="UP000549052"/>
    </source>
</evidence>
<evidence type="ECO:0000313" key="1">
    <source>
        <dbReference type="EMBL" id="MBA8879238.1"/>
    </source>
</evidence>
<comment type="caution">
    <text evidence="1">The sequence shown here is derived from an EMBL/GenBank/DDBJ whole genome shotgun (WGS) entry which is preliminary data.</text>
</comment>
<proteinExistence type="predicted"/>
<protein>
    <submittedName>
        <fullName evidence="1">Uncharacterized protein</fullName>
    </submittedName>
</protein>
<dbReference type="Proteomes" id="UP000549052">
    <property type="component" value="Unassembled WGS sequence"/>
</dbReference>
<keyword evidence="2" id="KW-1185">Reference proteome</keyword>